<dbReference type="Gene3D" id="3.30.420.40">
    <property type="match status" value="1"/>
</dbReference>
<accession>A0A382MHY5</accession>
<dbReference type="Pfam" id="PF02782">
    <property type="entry name" value="FGGY_C"/>
    <property type="match status" value="1"/>
</dbReference>
<feature type="domain" description="Carbohydrate kinase FGGY C-terminal" evidence="6">
    <location>
        <begin position="1"/>
        <end position="70"/>
    </location>
</feature>
<evidence type="ECO:0000256" key="2">
    <source>
        <dbReference type="ARBA" id="ARBA00022679"/>
    </source>
</evidence>
<dbReference type="PANTHER" id="PTHR10196:SF69">
    <property type="entry name" value="GLYCEROL KINASE"/>
    <property type="match status" value="1"/>
</dbReference>
<dbReference type="InterPro" id="IPR043129">
    <property type="entry name" value="ATPase_NBD"/>
</dbReference>
<organism evidence="7">
    <name type="scientific">marine metagenome</name>
    <dbReference type="NCBI Taxonomy" id="408172"/>
    <lineage>
        <taxon>unclassified sequences</taxon>
        <taxon>metagenomes</taxon>
        <taxon>ecological metagenomes</taxon>
    </lineage>
</organism>
<evidence type="ECO:0000256" key="1">
    <source>
        <dbReference type="ARBA" id="ARBA00009156"/>
    </source>
</evidence>
<evidence type="ECO:0000313" key="7">
    <source>
        <dbReference type="EMBL" id="SVC48459.1"/>
    </source>
</evidence>
<dbReference type="PANTHER" id="PTHR10196">
    <property type="entry name" value="SUGAR KINASE"/>
    <property type="match status" value="1"/>
</dbReference>
<evidence type="ECO:0000256" key="4">
    <source>
        <dbReference type="ARBA" id="ARBA00022777"/>
    </source>
</evidence>
<feature type="non-terminal residue" evidence="7">
    <location>
        <position position="1"/>
    </location>
</feature>
<protein>
    <recommendedName>
        <fullName evidence="6">Carbohydrate kinase FGGY C-terminal domain-containing protein</fullName>
    </recommendedName>
</protein>
<evidence type="ECO:0000259" key="6">
    <source>
        <dbReference type="Pfam" id="PF02782"/>
    </source>
</evidence>
<dbReference type="InterPro" id="IPR018485">
    <property type="entry name" value="FGGY_C"/>
</dbReference>
<dbReference type="GO" id="GO:0019563">
    <property type="term" value="P:glycerol catabolic process"/>
    <property type="evidence" value="ECO:0007669"/>
    <property type="project" value="TreeGrafter"/>
</dbReference>
<dbReference type="SUPFAM" id="SSF53067">
    <property type="entry name" value="Actin-like ATPase domain"/>
    <property type="match status" value="1"/>
</dbReference>
<evidence type="ECO:0000256" key="3">
    <source>
        <dbReference type="ARBA" id="ARBA00022741"/>
    </source>
</evidence>
<comment type="similarity">
    <text evidence="1">Belongs to the FGGY kinase family.</text>
</comment>
<reference evidence="7" key="1">
    <citation type="submission" date="2018-05" db="EMBL/GenBank/DDBJ databases">
        <authorList>
            <person name="Lanie J.A."/>
            <person name="Ng W.-L."/>
            <person name="Kazmierczak K.M."/>
            <person name="Andrzejewski T.M."/>
            <person name="Davidsen T.M."/>
            <person name="Wayne K.J."/>
            <person name="Tettelin H."/>
            <person name="Glass J.I."/>
            <person name="Rusch D."/>
            <person name="Podicherti R."/>
            <person name="Tsui H.-C.T."/>
            <person name="Winkler M.E."/>
        </authorList>
    </citation>
    <scope>NUCLEOTIDE SEQUENCE</scope>
</reference>
<keyword evidence="3" id="KW-0547">Nucleotide-binding</keyword>
<dbReference type="AlphaFoldDB" id="A0A382MHY5"/>
<keyword evidence="4" id="KW-0418">Kinase</keyword>
<keyword evidence="2" id="KW-0808">Transferase</keyword>
<sequence length="118" mass="13257">LEGIAYQVRDVLTAMEADAGVRLKELRVDGGASANNLLMQFQSDLLNVPVVRPRITETTALGAAYLAGLAVGYWNSKVDITKQWQQERRFTPKMKPAERRQLINGWDKALTRAKGWEN</sequence>
<gene>
    <name evidence="7" type="ORF">METZ01_LOCUS301313</name>
</gene>
<name>A0A382MHY5_9ZZZZ</name>
<dbReference type="EMBL" id="UINC01093774">
    <property type="protein sequence ID" value="SVC48459.1"/>
    <property type="molecule type" value="Genomic_DNA"/>
</dbReference>
<proteinExistence type="inferred from homology"/>
<keyword evidence="5" id="KW-0067">ATP-binding</keyword>
<dbReference type="GO" id="GO:0005829">
    <property type="term" value="C:cytosol"/>
    <property type="evidence" value="ECO:0007669"/>
    <property type="project" value="TreeGrafter"/>
</dbReference>
<evidence type="ECO:0000256" key="5">
    <source>
        <dbReference type="ARBA" id="ARBA00022840"/>
    </source>
</evidence>
<dbReference type="GO" id="GO:0005524">
    <property type="term" value="F:ATP binding"/>
    <property type="evidence" value="ECO:0007669"/>
    <property type="project" value="UniProtKB-KW"/>
</dbReference>
<dbReference type="GO" id="GO:0004370">
    <property type="term" value="F:glycerol kinase activity"/>
    <property type="evidence" value="ECO:0007669"/>
    <property type="project" value="TreeGrafter"/>
</dbReference>